<name>A0ABX1PZP3_9RHOO</name>
<reference evidence="1 2" key="1">
    <citation type="submission" date="2019-12" db="EMBL/GenBank/DDBJ databases">
        <title>Comparative genomics gives insights into the taxonomy of the Azoarcus-Aromatoleum group and reveals separate origins of nif in the plant-associated Azoarcus and non-plant-associated Aromatoleum sub-groups.</title>
        <authorList>
            <person name="Lafos M."/>
            <person name="Maluk M."/>
            <person name="Batista M."/>
            <person name="Junghare M."/>
            <person name="Carmona M."/>
            <person name="Faoro H."/>
            <person name="Cruz L.M."/>
            <person name="Battistoni F."/>
            <person name="De Souza E."/>
            <person name="Pedrosa F."/>
            <person name="Chen W.-M."/>
            <person name="Poole P.S."/>
            <person name="Dixon R.A."/>
            <person name="James E.K."/>
        </authorList>
    </citation>
    <scope>NUCLEOTIDE SEQUENCE [LARGE SCALE GENOMIC DNA]</scope>
    <source>
        <strain evidence="1 2">Td21</strain>
    </source>
</reference>
<dbReference type="Pfam" id="PF11828">
    <property type="entry name" value="DUF3348"/>
    <property type="match status" value="1"/>
</dbReference>
<proteinExistence type="predicted"/>
<protein>
    <submittedName>
        <fullName evidence="1">DUF3348 family protein</fullName>
    </submittedName>
</protein>
<dbReference type="EMBL" id="WTVN01000012">
    <property type="protein sequence ID" value="NMG43976.1"/>
    <property type="molecule type" value="Genomic_DNA"/>
</dbReference>
<dbReference type="Proteomes" id="UP000623795">
    <property type="component" value="Unassembled WGS sequence"/>
</dbReference>
<keyword evidence="2" id="KW-1185">Reference proteome</keyword>
<comment type="caution">
    <text evidence="1">The sequence shown here is derived from an EMBL/GenBank/DDBJ whole genome shotgun (WGS) entry which is preliminary data.</text>
</comment>
<dbReference type="InterPro" id="IPR021783">
    <property type="entry name" value="DUF3348"/>
</dbReference>
<dbReference type="RefSeq" id="WP_169255852.1">
    <property type="nucleotide sequence ID" value="NZ_WTVN01000012.1"/>
</dbReference>
<organism evidence="1 2">
    <name type="scientific">Aromatoleum toluvorans</name>
    <dbReference type="NCBI Taxonomy" id="92002"/>
    <lineage>
        <taxon>Bacteria</taxon>
        <taxon>Pseudomonadati</taxon>
        <taxon>Pseudomonadota</taxon>
        <taxon>Betaproteobacteria</taxon>
        <taxon>Rhodocyclales</taxon>
        <taxon>Rhodocyclaceae</taxon>
        <taxon>Aromatoleum</taxon>
    </lineage>
</organism>
<accession>A0ABX1PZP3</accession>
<evidence type="ECO:0000313" key="2">
    <source>
        <dbReference type="Proteomes" id="UP000623795"/>
    </source>
</evidence>
<evidence type="ECO:0000313" key="1">
    <source>
        <dbReference type="EMBL" id="NMG43976.1"/>
    </source>
</evidence>
<gene>
    <name evidence="1" type="ORF">GPA22_09570</name>
</gene>
<sequence length="256" mass="27314">MAQGLPRTRLNSSSLVRALADLAVADVPASKQSFADRLGQWLGFADALTLFSVINADKAASDVLAAAPSAESSAARQALARVRAALVESITTDGVIRPGRARIELPTPDPQASIESAADFAPYHRYYLAHQRDMSASIGPLRITVRTALSGQTPALGRLAALDAVMEQALAGRERDLLATVPGLLGRRFDHLYKTHQLKLAEAQAADEPGRWMQPGGWLAGFCREMQSVLLAELDLRLQPVAGMIAALENVATGKQ</sequence>